<dbReference type="OrthoDB" id="5956770at2759"/>
<evidence type="ECO:0000259" key="2">
    <source>
        <dbReference type="PROSITE" id="PS51465"/>
    </source>
</evidence>
<dbReference type="AlphaFoldDB" id="A0A267FMR6"/>
<evidence type="ECO:0000313" key="4">
    <source>
        <dbReference type="EMBL" id="PAA81096.1"/>
    </source>
</evidence>
<organism evidence="3 5">
    <name type="scientific">Macrostomum lignano</name>
    <dbReference type="NCBI Taxonomy" id="282301"/>
    <lineage>
        <taxon>Eukaryota</taxon>
        <taxon>Metazoa</taxon>
        <taxon>Spiralia</taxon>
        <taxon>Lophotrochozoa</taxon>
        <taxon>Platyhelminthes</taxon>
        <taxon>Rhabditophora</taxon>
        <taxon>Macrostomorpha</taxon>
        <taxon>Macrostomida</taxon>
        <taxon>Macrostomidae</taxon>
        <taxon>Macrostomum</taxon>
    </lineage>
</organism>
<dbReference type="EMBL" id="NIVC01000551">
    <property type="protein sequence ID" value="PAA81096.1"/>
    <property type="molecule type" value="Genomic_DNA"/>
</dbReference>
<reference evidence="3 5" key="1">
    <citation type="submission" date="2017-06" db="EMBL/GenBank/DDBJ databases">
        <title>A platform for efficient transgenesis in Macrostomum lignano, a flatworm model organism for stem cell research.</title>
        <authorList>
            <person name="Berezikov E."/>
        </authorList>
    </citation>
    <scope>NUCLEOTIDE SEQUENCE [LARGE SCALE GENOMIC DNA]</scope>
    <source>
        <strain evidence="3">DV1</strain>
        <tissue evidence="3">Whole organism</tissue>
    </source>
</reference>
<evidence type="ECO:0000256" key="1">
    <source>
        <dbReference type="SAM" id="SignalP"/>
    </source>
</evidence>
<feature type="domain" description="Kazal-like" evidence="2">
    <location>
        <begin position="108"/>
        <end position="149"/>
    </location>
</feature>
<comment type="caution">
    <text evidence="3">The sequence shown here is derived from an EMBL/GenBank/DDBJ whole genome shotgun (WGS) entry which is preliminary data.</text>
</comment>
<sequence>MKFSQASLLLLALLLALVLQQHDCASAGHCNRCTRRYRPVCASGRTFRNACLARCSGSVKFVRGRCLCLCPPGSNPVCSSSSGRTYRNACYAKCAGATETTPGRCSDSGKTGCASCSNWLRPVCANGKTYRNFCHALCHGVKSYHHGAC</sequence>
<feature type="domain" description="Kazal-like" evidence="2">
    <location>
        <begin position="60"/>
        <end position="107"/>
    </location>
</feature>
<dbReference type="InterPro" id="IPR002350">
    <property type="entry name" value="Kazal_dom"/>
</dbReference>
<dbReference type="PANTHER" id="PTHR21131">
    <property type="entry name" value="SERINE-TYPE ENDOPEPTIDASE INHIBITOR"/>
    <property type="match status" value="1"/>
</dbReference>
<dbReference type="EMBL" id="NIVC01000905">
    <property type="protein sequence ID" value="PAA75071.1"/>
    <property type="molecule type" value="Genomic_DNA"/>
</dbReference>
<dbReference type="Proteomes" id="UP000215902">
    <property type="component" value="Unassembled WGS sequence"/>
</dbReference>
<name>A0A267FMR6_9PLAT</name>
<accession>A0A267FMR6</accession>
<feature type="signal peptide" evidence="1">
    <location>
        <begin position="1"/>
        <end position="20"/>
    </location>
</feature>
<evidence type="ECO:0000313" key="3">
    <source>
        <dbReference type="EMBL" id="PAA75071.1"/>
    </source>
</evidence>
<dbReference type="PROSITE" id="PS51465">
    <property type="entry name" value="KAZAL_2"/>
    <property type="match status" value="2"/>
</dbReference>
<proteinExistence type="predicted"/>
<dbReference type="InterPro" id="IPR053265">
    <property type="entry name" value="Serpin"/>
</dbReference>
<keyword evidence="1" id="KW-0732">Signal</keyword>
<dbReference type="InterPro" id="IPR036058">
    <property type="entry name" value="Kazal_dom_sf"/>
</dbReference>
<evidence type="ECO:0000313" key="5">
    <source>
        <dbReference type="Proteomes" id="UP000215902"/>
    </source>
</evidence>
<dbReference type="STRING" id="282301.A0A267FMR6"/>
<dbReference type="PANTHER" id="PTHR21131:SF0">
    <property type="entry name" value="GEO10195P1-RELATED"/>
    <property type="match status" value="1"/>
</dbReference>
<gene>
    <name evidence="4" type="ORF">BOX15_Mlig007587g3</name>
    <name evidence="3" type="ORF">BOX15_Mlig007587g4</name>
</gene>
<protein>
    <recommendedName>
        <fullName evidence="2">Kazal-like domain-containing protein</fullName>
    </recommendedName>
</protein>
<dbReference type="SUPFAM" id="SSF100895">
    <property type="entry name" value="Kazal-type serine protease inhibitors"/>
    <property type="match status" value="2"/>
</dbReference>
<dbReference type="Gene3D" id="3.30.60.30">
    <property type="match status" value="3"/>
</dbReference>
<feature type="chain" id="PRO_5011916118" description="Kazal-like domain-containing protein" evidence="1">
    <location>
        <begin position="21"/>
        <end position="149"/>
    </location>
</feature>
<keyword evidence="5" id="KW-1185">Reference proteome</keyword>